<feature type="region of interest" description="Disordered" evidence="1">
    <location>
        <begin position="98"/>
        <end position="133"/>
    </location>
</feature>
<dbReference type="AlphaFoldDB" id="A0ABD0PF88"/>
<gene>
    <name evidence="2" type="ORF">M9458_032763</name>
</gene>
<name>A0ABD0PF88_CIRMR</name>
<feature type="non-terminal residue" evidence="2">
    <location>
        <position position="281"/>
    </location>
</feature>
<comment type="caution">
    <text evidence="2">The sequence shown here is derived from an EMBL/GenBank/DDBJ whole genome shotgun (WGS) entry which is preliminary data.</text>
</comment>
<feature type="compositionally biased region" description="Basic and acidic residues" evidence="1">
    <location>
        <begin position="119"/>
        <end position="133"/>
    </location>
</feature>
<organism evidence="2 3">
    <name type="scientific">Cirrhinus mrigala</name>
    <name type="common">Mrigala</name>
    <dbReference type="NCBI Taxonomy" id="683832"/>
    <lineage>
        <taxon>Eukaryota</taxon>
        <taxon>Metazoa</taxon>
        <taxon>Chordata</taxon>
        <taxon>Craniata</taxon>
        <taxon>Vertebrata</taxon>
        <taxon>Euteleostomi</taxon>
        <taxon>Actinopterygii</taxon>
        <taxon>Neopterygii</taxon>
        <taxon>Teleostei</taxon>
        <taxon>Ostariophysi</taxon>
        <taxon>Cypriniformes</taxon>
        <taxon>Cyprinidae</taxon>
        <taxon>Labeoninae</taxon>
        <taxon>Labeonini</taxon>
        <taxon>Cirrhinus</taxon>
    </lineage>
</organism>
<protein>
    <submittedName>
        <fullName evidence="2">Uncharacterized protein</fullName>
    </submittedName>
</protein>
<accession>A0ABD0PF88</accession>
<evidence type="ECO:0000313" key="2">
    <source>
        <dbReference type="EMBL" id="KAL0172452.1"/>
    </source>
</evidence>
<proteinExistence type="predicted"/>
<keyword evidence="3" id="KW-1185">Reference proteome</keyword>
<evidence type="ECO:0000256" key="1">
    <source>
        <dbReference type="SAM" id="MobiDB-lite"/>
    </source>
</evidence>
<dbReference type="Proteomes" id="UP001529510">
    <property type="component" value="Unassembled WGS sequence"/>
</dbReference>
<evidence type="ECO:0000313" key="3">
    <source>
        <dbReference type="Proteomes" id="UP001529510"/>
    </source>
</evidence>
<reference evidence="2 3" key="1">
    <citation type="submission" date="2024-05" db="EMBL/GenBank/DDBJ databases">
        <title>Genome sequencing and assembly of Indian major carp, Cirrhinus mrigala (Hamilton, 1822).</title>
        <authorList>
            <person name="Mohindra V."/>
            <person name="Chowdhury L.M."/>
            <person name="Lal K."/>
            <person name="Jena J.K."/>
        </authorList>
    </citation>
    <scope>NUCLEOTIDE SEQUENCE [LARGE SCALE GENOMIC DNA]</scope>
    <source>
        <strain evidence="2">CM1030</strain>
        <tissue evidence="2">Blood</tissue>
    </source>
</reference>
<dbReference type="EMBL" id="JAMKFB020000016">
    <property type="protein sequence ID" value="KAL0172452.1"/>
    <property type="molecule type" value="Genomic_DNA"/>
</dbReference>
<sequence>MEAVVEPLNDGIVSIYNICMSLLDAQVDPTTDTCSNYKQIRRHIKNAEWYLRKSETTIKKKLGYFDERMEQLTKEKGNVEQQKKEKCMAKDKLHIEKKSAEESLKSSEAALKQAQKNVESTKRALQKQEDRKETGGWVTAAGAGITLIPIAGWIAGEKSSTSDHYYKFAIILKSTTNHLLDAKEELEENDSKVKENRKRVSNYQSKICKIKSDIEETDKLKQHLEVTAAFQEMVRRAVNLLGILTGRVTVLERQTQRFILWQPVIKAMEDVLKAAGNVAEN</sequence>